<gene>
    <name evidence="3" type="ORF">MIMGU_mgv1a013003mg</name>
</gene>
<keyword evidence="1" id="KW-0732">Signal</keyword>
<organism evidence="3 4">
    <name type="scientific">Erythranthe guttata</name>
    <name type="common">Yellow monkey flower</name>
    <name type="synonym">Mimulus guttatus</name>
    <dbReference type="NCBI Taxonomy" id="4155"/>
    <lineage>
        <taxon>Eukaryota</taxon>
        <taxon>Viridiplantae</taxon>
        <taxon>Streptophyta</taxon>
        <taxon>Embryophyta</taxon>
        <taxon>Tracheophyta</taxon>
        <taxon>Spermatophyta</taxon>
        <taxon>Magnoliopsida</taxon>
        <taxon>eudicotyledons</taxon>
        <taxon>Gunneridae</taxon>
        <taxon>Pentapetalae</taxon>
        <taxon>asterids</taxon>
        <taxon>lamiids</taxon>
        <taxon>Lamiales</taxon>
        <taxon>Phrymaceae</taxon>
        <taxon>Erythranthe</taxon>
    </lineage>
</organism>
<dbReference type="Pfam" id="PF25884">
    <property type="entry name" value="At5g19230"/>
    <property type="match status" value="1"/>
</dbReference>
<evidence type="ECO:0000259" key="2">
    <source>
        <dbReference type="Pfam" id="PF25884"/>
    </source>
</evidence>
<dbReference type="OrthoDB" id="742600at2759"/>
<dbReference type="PANTHER" id="PTHR34537">
    <property type="entry name" value="OS08G0459300 PROTEIN"/>
    <property type="match status" value="1"/>
</dbReference>
<dbReference type="InterPro" id="IPR035940">
    <property type="entry name" value="CAP_sf"/>
</dbReference>
<dbReference type="eggNOG" id="ENOG502QPY4">
    <property type="taxonomic scope" value="Eukaryota"/>
</dbReference>
<name>A0A022RMY9_ERYGU</name>
<keyword evidence="4" id="KW-1185">Reference proteome</keyword>
<dbReference type="PANTHER" id="PTHR34537:SF2">
    <property type="entry name" value="FERREDOXIN-LIKE PROTEIN"/>
    <property type="match status" value="1"/>
</dbReference>
<proteinExistence type="predicted"/>
<evidence type="ECO:0000313" key="3">
    <source>
        <dbReference type="EMBL" id="EYU40325.1"/>
    </source>
</evidence>
<sequence>MAMEAKNLGFFNWVSLSSILILAPLVCSKNHGNAANDLLEIINKNRTAQNLPNVTENRGLGCIALQYAQQCRGNCTSNNTLHCHAQEDDFTEIFAPNCGVELPTFGSISGTVLGCQQKYLHPQEAFSSLLFPGPKKLSLVKNGSFTQVGVGIIGGRKKGKGPYIWCVLFSDSKGRNATTFVLEDVGKGIEQKSGCYSGTSFDCSQGDKRFDVVRKLLVLLMFVSLSVQFFDLL</sequence>
<feature type="chain" id="PRO_5001505192" description="Uncharacterized GPI-anchored protein At5g19230-like domain-containing protein" evidence="1">
    <location>
        <begin position="29"/>
        <end position="233"/>
    </location>
</feature>
<accession>A0A022RMY9</accession>
<dbReference type="KEGG" id="egt:105954755"/>
<evidence type="ECO:0000256" key="1">
    <source>
        <dbReference type="SAM" id="SignalP"/>
    </source>
</evidence>
<reference evidence="3 4" key="1">
    <citation type="journal article" date="2013" name="Proc. Natl. Acad. Sci. U.S.A.">
        <title>Fine-scale variation in meiotic recombination in Mimulus inferred from population shotgun sequencing.</title>
        <authorList>
            <person name="Hellsten U."/>
            <person name="Wright K.M."/>
            <person name="Jenkins J."/>
            <person name="Shu S."/>
            <person name="Yuan Y."/>
            <person name="Wessler S.R."/>
            <person name="Schmutz J."/>
            <person name="Willis J.H."/>
            <person name="Rokhsar D.S."/>
        </authorList>
    </citation>
    <scope>NUCLEOTIDE SEQUENCE [LARGE SCALE GENOMIC DNA]</scope>
    <source>
        <strain evidence="4">cv. DUN x IM62</strain>
    </source>
</reference>
<dbReference type="SUPFAM" id="SSF55797">
    <property type="entry name" value="PR-1-like"/>
    <property type="match status" value="1"/>
</dbReference>
<dbReference type="Proteomes" id="UP000030748">
    <property type="component" value="Unassembled WGS sequence"/>
</dbReference>
<dbReference type="EMBL" id="KI630404">
    <property type="protein sequence ID" value="EYU40325.1"/>
    <property type="molecule type" value="Genomic_DNA"/>
</dbReference>
<protein>
    <recommendedName>
        <fullName evidence="2">Uncharacterized GPI-anchored protein At5g19230-like domain-containing protein</fullName>
    </recommendedName>
</protein>
<dbReference type="PhylomeDB" id="A0A022RMY9"/>
<dbReference type="InterPro" id="IPR059083">
    <property type="entry name" value="At5g19230_dom"/>
</dbReference>
<dbReference type="AlphaFoldDB" id="A0A022RMY9"/>
<feature type="signal peptide" evidence="1">
    <location>
        <begin position="1"/>
        <end position="28"/>
    </location>
</feature>
<evidence type="ECO:0000313" key="4">
    <source>
        <dbReference type="Proteomes" id="UP000030748"/>
    </source>
</evidence>
<dbReference type="OMA" id="YISECMA"/>
<feature type="domain" description="Uncharacterized GPI-anchored protein At5g19230-like" evidence="2">
    <location>
        <begin position="36"/>
        <end position="151"/>
    </location>
</feature>
<dbReference type="STRING" id="4155.A0A022RMY9"/>
<dbReference type="Gene3D" id="3.40.33.10">
    <property type="entry name" value="CAP"/>
    <property type="match status" value="1"/>
</dbReference>